<dbReference type="Gene3D" id="3.50.30.40">
    <property type="entry name" value="Ribonuclease E inhibitor RraA/RraA-like"/>
    <property type="match status" value="1"/>
</dbReference>
<protein>
    <recommendedName>
        <fullName evidence="3">DlpA domain-containing protein</fullName>
    </recommendedName>
</protein>
<gene>
    <name evidence="1" type="ORF">H2201_003246</name>
</gene>
<dbReference type="Pfam" id="PF03737">
    <property type="entry name" value="RraA-like"/>
    <property type="match status" value="1"/>
</dbReference>
<accession>A0ABQ9NW12</accession>
<sequence length="230" mass="23712">MAQISDALLKLDVPGAGFLADIHPTAFPGPGDAAFGLKIVAPAFTVLFVPKASPSFPYPSATPDELPESNIPAGTPYADLVTPDTVVLISQSAGQKCAVVGGIMATRMAKLGAKALVVDGRVRDMSCLWGVAQEGGCPVWSRGTSTIGAGAEAKAHAVSVPVTVLGVKVHPGDLVMIDQDEKAVVAIPRDRVAEVLEMLPGLVKADEKVLADVEAGGSVKEAFKKHRGKL</sequence>
<comment type="caution">
    <text evidence="1">The sequence shown here is derived from an EMBL/GenBank/DDBJ whole genome shotgun (WGS) entry which is preliminary data.</text>
</comment>
<dbReference type="EMBL" id="JAPDRL010000018">
    <property type="protein sequence ID" value="KAJ9666587.1"/>
    <property type="molecule type" value="Genomic_DNA"/>
</dbReference>
<keyword evidence="2" id="KW-1185">Reference proteome</keyword>
<evidence type="ECO:0000313" key="1">
    <source>
        <dbReference type="EMBL" id="KAJ9666587.1"/>
    </source>
</evidence>
<dbReference type="CDD" id="cd16841">
    <property type="entry name" value="RraA_family"/>
    <property type="match status" value="1"/>
</dbReference>
<evidence type="ECO:0000313" key="2">
    <source>
        <dbReference type="Proteomes" id="UP001172684"/>
    </source>
</evidence>
<reference evidence="1" key="1">
    <citation type="submission" date="2022-10" db="EMBL/GenBank/DDBJ databases">
        <title>Culturing micro-colonial fungi from biological soil crusts in the Mojave desert and describing Neophaeococcomyces mojavensis, and introducing the new genera and species Taxawa tesnikishii.</title>
        <authorList>
            <person name="Kurbessoian T."/>
            <person name="Stajich J.E."/>
        </authorList>
    </citation>
    <scope>NUCLEOTIDE SEQUENCE</scope>
    <source>
        <strain evidence="1">TK_1</strain>
    </source>
</reference>
<dbReference type="InterPro" id="IPR036704">
    <property type="entry name" value="RraA/RraA-like_sf"/>
</dbReference>
<organism evidence="1 2">
    <name type="scientific">Coniosporium apollinis</name>
    <dbReference type="NCBI Taxonomy" id="61459"/>
    <lineage>
        <taxon>Eukaryota</taxon>
        <taxon>Fungi</taxon>
        <taxon>Dikarya</taxon>
        <taxon>Ascomycota</taxon>
        <taxon>Pezizomycotina</taxon>
        <taxon>Dothideomycetes</taxon>
        <taxon>Dothideomycetes incertae sedis</taxon>
        <taxon>Coniosporium</taxon>
    </lineage>
</organism>
<dbReference type="InterPro" id="IPR005493">
    <property type="entry name" value="RraA/RraA-like"/>
</dbReference>
<evidence type="ECO:0008006" key="3">
    <source>
        <dbReference type="Google" id="ProtNLM"/>
    </source>
</evidence>
<name>A0ABQ9NW12_9PEZI</name>
<dbReference type="PANTHER" id="PTHR33254">
    <property type="entry name" value="4-HYDROXY-4-METHYL-2-OXOGLUTARATE ALDOLASE 3-RELATED"/>
    <property type="match status" value="1"/>
</dbReference>
<dbReference type="SUPFAM" id="SSF89562">
    <property type="entry name" value="RraA-like"/>
    <property type="match status" value="1"/>
</dbReference>
<dbReference type="Proteomes" id="UP001172684">
    <property type="component" value="Unassembled WGS sequence"/>
</dbReference>
<proteinExistence type="predicted"/>
<dbReference type="PANTHER" id="PTHR33254:SF4">
    <property type="entry name" value="4-HYDROXY-4-METHYL-2-OXOGLUTARATE ALDOLASE 3-RELATED"/>
    <property type="match status" value="1"/>
</dbReference>